<dbReference type="Pfam" id="PF01809">
    <property type="entry name" value="YidD"/>
    <property type="match status" value="1"/>
</dbReference>
<dbReference type="HAMAP" id="MF_00386">
    <property type="entry name" value="UPF0161_YidD"/>
    <property type="match status" value="1"/>
</dbReference>
<dbReference type="Proteomes" id="UP000824176">
    <property type="component" value="Unassembled WGS sequence"/>
</dbReference>
<comment type="subcellular location">
    <subcellularLocation>
        <location evidence="1">Cell membrane</location>
        <topology evidence="1">Peripheral membrane protein</topology>
        <orientation evidence="1">Cytoplasmic side</orientation>
    </subcellularLocation>
</comment>
<dbReference type="NCBIfam" id="TIGR00278">
    <property type="entry name" value="membrane protein insertion efficiency factor YidD"/>
    <property type="match status" value="1"/>
</dbReference>
<sequence>MRLKEKFFRFLTLLHPKNIAIMLVKCYKYCISPYIGNHCRFYPSCSSYAVEAFQKKGFIKGLFLTIWRILRCNPFNKGGYDPVK</sequence>
<comment type="caution">
    <text evidence="2">The sequence shown here is derived from an EMBL/GenBank/DDBJ whole genome shotgun (WGS) entry which is preliminary data.</text>
</comment>
<evidence type="ECO:0000256" key="1">
    <source>
        <dbReference type="HAMAP-Rule" id="MF_00386"/>
    </source>
</evidence>
<comment type="function">
    <text evidence="1">Could be involved in insertion of integral membrane proteins into the membrane.</text>
</comment>
<accession>A0A9D2GVY0</accession>
<dbReference type="SMART" id="SM01234">
    <property type="entry name" value="Haemolytic"/>
    <property type="match status" value="1"/>
</dbReference>
<name>A0A9D2GVY0_9BACT</name>
<gene>
    <name evidence="2" type="primary">yidD</name>
    <name evidence="2" type="ORF">H9804_07325</name>
</gene>
<organism evidence="2 3">
    <name type="scientific">Candidatus Mucispirillum faecigallinarum</name>
    <dbReference type="NCBI Taxonomy" id="2838699"/>
    <lineage>
        <taxon>Bacteria</taxon>
        <taxon>Pseudomonadati</taxon>
        <taxon>Deferribacterota</taxon>
        <taxon>Deferribacteres</taxon>
        <taxon>Deferribacterales</taxon>
        <taxon>Mucispirillaceae</taxon>
        <taxon>Mucispirillum</taxon>
    </lineage>
</organism>
<reference evidence="2" key="1">
    <citation type="journal article" date="2021" name="PeerJ">
        <title>Extensive microbial diversity within the chicken gut microbiome revealed by metagenomics and culture.</title>
        <authorList>
            <person name="Gilroy R."/>
            <person name="Ravi A."/>
            <person name="Getino M."/>
            <person name="Pursley I."/>
            <person name="Horton D.L."/>
            <person name="Alikhan N.F."/>
            <person name="Baker D."/>
            <person name="Gharbi K."/>
            <person name="Hall N."/>
            <person name="Watson M."/>
            <person name="Adriaenssens E.M."/>
            <person name="Foster-Nyarko E."/>
            <person name="Jarju S."/>
            <person name="Secka A."/>
            <person name="Antonio M."/>
            <person name="Oren A."/>
            <person name="Chaudhuri R.R."/>
            <person name="La Ragione R."/>
            <person name="Hildebrand F."/>
            <person name="Pallen M.J."/>
        </authorList>
    </citation>
    <scope>NUCLEOTIDE SEQUENCE</scope>
    <source>
        <strain evidence="2">ChiW4-1371</strain>
    </source>
</reference>
<reference evidence="2" key="2">
    <citation type="submission" date="2021-04" db="EMBL/GenBank/DDBJ databases">
        <authorList>
            <person name="Gilroy R."/>
        </authorList>
    </citation>
    <scope>NUCLEOTIDE SEQUENCE</scope>
    <source>
        <strain evidence="2">ChiW4-1371</strain>
    </source>
</reference>
<evidence type="ECO:0000313" key="2">
    <source>
        <dbReference type="EMBL" id="HIZ89740.1"/>
    </source>
</evidence>
<dbReference type="InterPro" id="IPR002696">
    <property type="entry name" value="Membr_insert_effic_factor_YidD"/>
</dbReference>
<proteinExistence type="inferred from homology"/>
<keyword evidence="1" id="KW-0472">Membrane</keyword>
<dbReference type="PANTHER" id="PTHR33383:SF1">
    <property type="entry name" value="MEMBRANE PROTEIN INSERTION EFFICIENCY FACTOR-RELATED"/>
    <property type="match status" value="1"/>
</dbReference>
<comment type="similarity">
    <text evidence="1">Belongs to the UPF0161 family.</text>
</comment>
<dbReference type="PANTHER" id="PTHR33383">
    <property type="entry name" value="MEMBRANE PROTEIN INSERTION EFFICIENCY FACTOR-RELATED"/>
    <property type="match status" value="1"/>
</dbReference>
<evidence type="ECO:0000313" key="3">
    <source>
        <dbReference type="Proteomes" id="UP000824176"/>
    </source>
</evidence>
<dbReference type="EMBL" id="DXAQ01000114">
    <property type="protein sequence ID" value="HIZ89740.1"/>
    <property type="molecule type" value="Genomic_DNA"/>
</dbReference>
<dbReference type="GO" id="GO:0005886">
    <property type="term" value="C:plasma membrane"/>
    <property type="evidence" value="ECO:0007669"/>
    <property type="project" value="UniProtKB-SubCell"/>
</dbReference>
<keyword evidence="1" id="KW-1003">Cell membrane</keyword>
<protein>
    <recommendedName>
        <fullName evidence="1">Putative membrane protein insertion efficiency factor</fullName>
    </recommendedName>
</protein>
<dbReference type="AlphaFoldDB" id="A0A9D2GVY0"/>